<dbReference type="GO" id="GO:0003700">
    <property type="term" value="F:DNA-binding transcription factor activity"/>
    <property type="evidence" value="ECO:0007669"/>
    <property type="project" value="TreeGrafter"/>
</dbReference>
<dbReference type="Gene3D" id="1.10.357.10">
    <property type="entry name" value="Tetracycline Repressor, domain 2"/>
    <property type="match status" value="1"/>
</dbReference>
<dbReference type="PRINTS" id="PR00455">
    <property type="entry name" value="HTHTETR"/>
</dbReference>
<dbReference type="InterPro" id="IPR049488">
    <property type="entry name" value="TM_1030-like_C"/>
</dbReference>
<evidence type="ECO:0000313" key="5">
    <source>
        <dbReference type="Proteomes" id="UP000199611"/>
    </source>
</evidence>
<dbReference type="PANTHER" id="PTHR30055:SF233">
    <property type="entry name" value="REGULATORY PROTEIN TETR"/>
    <property type="match status" value="1"/>
</dbReference>
<dbReference type="InterPro" id="IPR036271">
    <property type="entry name" value="Tet_transcr_reg_TetR-rel_C_sf"/>
</dbReference>
<accession>A0A1I4UMQ2</accession>
<dbReference type="GO" id="GO:0000976">
    <property type="term" value="F:transcription cis-regulatory region binding"/>
    <property type="evidence" value="ECO:0007669"/>
    <property type="project" value="TreeGrafter"/>
</dbReference>
<organism evidence="4 5">
    <name type="scientific">Thermodesulforhabdus norvegica</name>
    <dbReference type="NCBI Taxonomy" id="39841"/>
    <lineage>
        <taxon>Bacteria</taxon>
        <taxon>Pseudomonadati</taxon>
        <taxon>Thermodesulfobacteriota</taxon>
        <taxon>Syntrophobacteria</taxon>
        <taxon>Syntrophobacterales</taxon>
        <taxon>Thermodesulforhabdaceae</taxon>
        <taxon>Thermodesulforhabdus</taxon>
    </lineage>
</organism>
<gene>
    <name evidence="4" type="ORF">SAMN05660836_01881</name>
</gene>
<evidence type="ECO:0000256" key="1">
    <source>
        <dbReference type="ARBA" id="ARBA00023125"/>
    </source>
</evidence>
<dbReference type="InterPro" id="IPR009057">
    <property type="entry name" value="Homeodomain-like_sf"/>
</dbReference>
<feature type="DNA-binding region" description="H-T-H motif" evidence="2">
    <location>
        <begin position="38"/>
        <end position="57"/>
    </location>
</feature>
<evidence type="ECO:0000256" key="2">
    <source>
        <dbReference type="PROSITE-ProRule" id="PRU00335"/>
    </source>
</evidence>
<dbReference type="Pfam" id="PF21256">
    <property type="entry name" value="TetR_C_5-like"/>
    <property type="match status" value="1"/>
</dbReference>
<dbReference type="AlphaFoldDB" id="A0A1I4UMQ2"/>
<evidence type="ECO:0000259" key="3">
    <source>
        <dbReference type="PROSITE" id="PS50977"/>
    </source>
</evidence>
<dbReference type="EMBL" id="FOUU01000006">
    <property type="protein sequence ID" value="SFM90191.1"/>
    <property type="molecule type" value="Genomic_DNA"/>
</dbReference>
<sequence length="222" mass="25590">MTGEAPTRVFLKLSTEKQQRIIKEAIHEFSRYGFHRASMNRLVERLGIAKGSLFQYFGSKEGLFQFVFDRCVSMAKDALRKIKSGNSGDASFYDKIRATAWAGIKFARENPEVYGLYLRLLFQEDFPLRDSLIRKLHIFSAEYLKHLILEGIERGEISPEIDVSTAVFFLDAVLDRFVQAYFVEFWDAESGIFRAEDEVLQNKIDNLVKIIARGFKGYNSES</sequence>
<reference evidence="4 5" key="1">
    <citation type="submission" date="2016-10" db="EMBL/GenBank/DDBJ databases">
        <authorList>
            <person name="de Groot N.N."/>
        </authorList>
    </citation>
    <scope>NUCLEOTIDE SEQUENCE [LARGE SCALE GENOMIC DNA]</scope>
    <source>
        <strain evidence="4 5">DSM 9990</strain>
    </source>
</reference>
<feature type="domain" description="HTH tetR-type" evidence="3">
    <location>
        <begin position="15"/>
        <end position="75"/>
    </location>
</feature>
<dbReference type="SUPFAM" id="SSF48498">
    <property type="entry name" value="Tetracyclin repressor-like, C-terminal domain"/>
    <property type="match status" value="1"/>
</dbReference>
<dbReference type="Pfam" id="PF00440">
    <property type="entry name" value="TetR_N"/>
    <property type="match status" value="1"/>
</dbReference>
<protein>
    <submittedName>
        <fullName evidence="4">Transcriptional regulator, TetR family</fullName>
    </submittedName>
</protein>
<dbReference type="Proteomes" id="UP000199611">
    <property type="component" value="Unassembled WGS sequence"/>
</dbReference>
<keyword evidence="1 2" id="KW-0238">DNA-binding</keyword>
<evidence type="ECO:0000313" key="4">
    <source>
        <dbReference type="EMBL" id="SFM90191.1"/>
    </source>
</evidence>
<dbReference type="InterPro" id="IPR023772">
    <property type="entry name" value="DNA-bd_HTH_TetR-type_CS"/>
</dbReference>
<dbReference type="STRING" id="39841.SAMN05660836_01881"/>
<dbReference type="SUPFAM" id="SSF46689">
    <property type="entry name" value="Homeodomain-like"/>
    <property type="match status" value="1"/>
</dbReference>
<dbReference type="PANTHER" id="PTHR30055">
    <property type="entry name" value="HTH-TYPE TRANSCRIPTIONAL REGULATOR RUTR"/>
    <property type="match status" value="1"/>
</dbReference>
<dbReference type="PROSITE" id="PS01081">
    <property type="entry name" value="HTH_TETR_1"/>
    <property type="match status" value="1"/>
</dbReference>
<proteinExistence type="predicted"/>
<keyword evidence="5" id="KW-1185">Reference proteome</keyword>
<dbReference type="InterPro" id="IPR050109">
    <property type="entry name" value="HTH-type_TetR-like_transc_reg"/>
</dbReference>
<name>A0A1I4UMQ2_9BACT</name>
<dbReference type="PROSITE" id="PS50977">
    <property type="entry name" value="HTH_TETR_2"/>
    <property type="match status" value="1"/>
</dbReference>
<dbReference type="InterPro" id="IPR001647">
    <property type="entry name" value="HTH_TetR"/>
</dbReference>
<dbReference type="RefSeq" id="WP_177193599.1">
    <property type="nucleotide sequence ID" value="NZ_FOUU01000006.1"/>
</dbReference>